<evidence type="ECO:0000313" key="2">
    <source>
        <dbReference type="EMBL" id="KAF5846488.1"/>
    </source>
</evidence>
<dbReference type="Proteomes" id="UP000624244">
    <property type="component" value="Unassembled WGS sequence"/>
</dbReference>
<feature type="transmembrane region" description="Helical" evidence="1">
    <location>
        <begin position="12"/>
        <end position="31"/>
    </location>
</feature>
<keyword evidence="1" id="KW-0472">Membrane</keyword>
<protein>
    <submittedName>
        <fullName evidence="2">Uncharacterized protein</fullName>
    </submittedName>
</protein>
<reference evidence="2" key="1">
    <citation type="submission" date="2019-11" db="EMBL/GenBank/DDBJ databases">
        <title>Bipolaris sorokiniana Genome sequencing.</title>
        <authorList>
            <person name="Wang H."/>
        </authorList>
    </citation>
    <scope>NUCLEOTIDE SEQUENCE</scope>
</reference>
<proteinExistence type="predicted"/>
<dbReference type="AlphaFoldDB" id="A0A8H5ZA18"/>
<dbReference type="EMBL" id="WNKQ01000016">
    <property type="protein sequence ID" value="KAF5846488.1"/>
    <property type="molecule type" value="Genomic_DNA"/>
</dbReference>
<organism evidence="2 3">
    <name type="scientific">Cochliobolus sativus</name>
    <name type="common">Common root rot and spot blotch fungus</name>
    <name type="synonym">Bipolaris sorokiniana</name>
    <dbReference type="NCBI Taxonomy" id="45130"/>
    <lineage>
        <taxon>Eukaryota</taxon>
        <taxon>Fungi</taxon>
        <taxon>Dikarya</taxon>
        <taxon>Ascomycota</taxon>
        <taxon>Pezizomycotina</taxon>
        <taxon>Dothideomycetes</taxon>
        <taxon>Pleosporomycetidae</taxon>
        <taxon>Pleosporales</taxon>
        <taxon>Pleosporineae</taxon>
        <taxon>Pleosporaceae</taxon>
        <taxon>Bipolaris</taxon>
    </lineage>
</organism>
<evidence type="ECO:0000256" key="1">
    <source>
        <dbReference type="SAM" id="Phobius"/>
    </source>
</evidence>
<keyword evidence="1" id="KW-0812">Transmembrane</keyword>
<sequence length="102" mass="10888">MSRGHRSRCHLPLVIELTCIVAGATAALRLFGSRERSRASSTSSGYASSTHPCQRQSVVIALGIEALIPTGRHGVSHKVESTIESGGSYEIPMDGKAIHSFR</sequence>
<keyword evidence="1" id="KW-1133">Transmembrane helix</keyword>
<evidence type="ECO:0000313" key="3">
    <source>
        <dbReference type="Proteomes" id="UP000624244"/>
    </source>
</evidence>
<comment type="caution">
    <text evidence="2">The sequence shown here is derived from an EMBL/GenBank/DDBJ whole genome shotgun (WGS) entry which is preliminary data.</text>
</comment>
<gene>
    <name evidence="2" type="ORF">GGP41_003854</name>
</gene>
<name>A0A8H5ZA18_COCSA</name>
<accession>A0A8H5ZA18</accession>